<dbReference type="KEGG" id="fas:105264660"/>
<keyword evidence="3" id="KW-0722">Serine protease inhibitor</keyword>
<keyword evidence="6" id="KW-1185">Reference proteome</keyword>
<keyword evidence="2" id="KW-0646">Protease inhibitor</keyword>
<evidence type="ECO:0000259" key="5">
    <source>
        <dbReference type="SMART" id="SM00093"/>
    </source>
</evidence>
<evidence type="ECO:0000256" key="2">
    <source>
        <dbReference type="ARBA" id="ARBA00022690"/>
    </source>
</evidence>
<organism evidence="6 7">
    <name type="scientific">Fopius arisanus</name>
    <dbReference type="NCBI Taxonomy" id="64838"/>
    <lineage>
        <taxon>Eukaryota</taxon>
        <taxon>Metazoa</taxon>
        <taxon>Ecdysozoa</taxon>
        <taxon>Arthropoda</taxon>
        <taxon>Hexapoda</taxon>
        <taxon>Insecta</taxon>
        <taxon>Pterygota</taxon>
        <taxon>Neoptera</taxon>
        <taxon>Endopterygota</taxon>
        <taxon>Hymenoptera</taxon>
        <taxon>Apocrita</taxon>
        <taxon>Ichneumonoidea</taxon>
        <taxon>Braconidae</taxon>
        <taxon>Opiinae</taxon>
        <taxon>Fopius</taxon>
    </lineage>
</organism>
<dbReference type="AlphaFoldDB" id="A0A9R1SZC7"/>
<dbReference type="CDD" id="cd19601">
    <property type="entry name" value="serpin42Da-like"/>
    <property type="match status" value="1"/>
</dbReference>
<sequence length="413" mass="46503">MKLSPNFIETPIFPRLLIICFGFIGGASTIEKMTESFVREAEACRVFSSSFYKILGKELKDSNIVSSPLSVHVLLSYLTHGARGRTAEEMVNCLSISGIEQWQFGYKNLISSLNGPAKADLLLANSVFLREDVDLLPNFSSIGTDFYDFTVSKLNFGKSVESAEEINSWAMKKTNNKINNIITSDDITDDTQMILANAIYFKGTWLFTFDAEKTTPKNFYVTKDVVKSVAMMSQKKRYRHGDLPELNARYIEIPYTDDNLSMVVVLPKEIDGLCHLEKNFNWNLILTADHTQKETILNLPKFTVESTIDLKEILEKLGMSEMFSNAANLSGIANSPLKVSKVLQKAFIEVNEFGTEAAAVTLGQIRLRRMVYEPDEFNVDRPFMVAIRHKPSDIPLFLGSVRDIGEPIPKDEL</sequence>
<accession>A0A9R1SZC7</accession>
<dbReference type="InterPro" id="IPR036186">
    <property type="entry name" value="Serpin_sf"/>
</dbReference>
<dbReference type="Pfam" id="PF00079">
    <property type="entry name" value="Serpin"/>
    <property type="match status" value="1"/>
</dbReference>
<dbReference type="PANTHER" id="PTHR11461">
    <property type="entry name" value="SERINE PROTEASE INHIBITOR, SERPIN"/>
    <property type="match status" value="1"/>
</dbReference>
<dbReference type="InterPro" id="IPR042185">
    <property type="entry name" value="Serpin_sf_2"/>
</dbReference>
<protein>
    <submittedName>
        <fullName evidence="7">Ovalbumin-related protein X isoform X1</fullName>
    </submittedName>
</protein>
<dbReference type="PROSITE" id="PS00284">
    <property type="entry name" value="SERPIN"/>
    <property type="match status" value="1"/>
</dbReference>
<dbReference type="InterPro" id="IPR023796">
    <property type="entry name" value="Serpin_dom"/>
</dbReference>
<evidence type="ECO:0000256" key="1">
    <source>
        <dbReference type="ARBA" id="ARBA00009500"/>
    </source>
</evidence>
<dbReference type="GO" id="GO:0004867">
    <property type="term" value="F:serine-type endopeptidase inhibitor activity"/>
    <property type="evidence" value="ECO:0007669"/>
    <property type="project" value="UniProtKB-KW"/>
</dbReference>
<dbReference type="OrthoDB" id="671595at2759"/>
<evidence type="ECO:0000256" key="4">
    <source>
        <dbReference type="RuleBase" id="RU000411"/>
    </source>
</evidence>
<gene>
    <name evidence="7" type="primary">LOC105264660</name>
</gene>
<comment type="similarity">
    <text evidence="1 4">Belongs to the serpin family.</text>
</comment>
<dbReference type="InterPro" id="IPR042178">
    <property type="entry name" value="Serpin_sf_1"/>
</dbReference>
<feature type="domain" description="Serpin" evidence="5">
    <location>
        <begin position="49"/>
        <end position="404"/>
    </location>
</feature>
<dbReference type="InterPro" id="IPR023795">
    <property type="entry name" value="Serpin_CS"/>
</dbReference>
<dbReference type="Proteomes" id="UP000694866">
    <property type="component" value="Unplaced"/>
</dbReference>
<dbReference type="GO" id="GO:0005615">
    <property type="term" value="C:extracellular space"/>
    <property type="evidence" value="ECO:0007669"/>
    <property type="project" value="InterPro"/>
</dbReference>
<evidence type="ECO:0000256" key="3">
    <source>
        <dbReference type="ARBA" id="ARBA00022900"/>
    </source>
</evidence>
<dbReference type="SUPFAM" id="SSF56574">
    <property type="entry name" value="Serpins"/>
    <property type="match status" value="1"/>
</dbReference>
<evidence type="ECO:0000313" key="7">
    <source>
        <dbReference type="RefSeq" id="XP_011299979.1"/>
    </source>
</evidence>
<dbReference type="GeneID" id="105264660"/>
<dbReference type="PANTHER" id="PTHR11461:SF211">
    <property type="entry name" value="GH10112P-RELATED"/>
    <property type="match status" value="1"/>
</dbReference>
<dbReference type="Gene3D" id="3.30.497.10">
    <property type="entry name" value="Antithrombin, subunit I, domain 2"/>
    <property type="match status" value="1"/>
</dbReference>
<reference evidence="7" key="1">
    <citation type="submission" date="2025-08" db="UniProtKB">
        <authorList>
            <consortium name="RefSeq"/>
        </authorList>
    </citation>
    <scope>IDENTIFICATION</scope>
    <source>
        <strain evidence="7">USDA-PBARC FA_bdor</strain>
        <tissue evidence="7">Whole organism</tissue>
    </source>
</reference>
<dbReference type="Gene3D" id="2.30.39.10">
    <property type="entry name" value="Alpha-1-antitrypsin, domain 1"/>
    <property type="match status" value="1"/>
</dbReference>
<dbReference type="RefSeq" id="XP_011299979.1">
    <property type="nucleotide sequence ID" value="XM_011301677.1"/>
</dbReference>
<proteinExistence type="inferred from homology"/>
<name>A0A9R1SZC7_9HYME</name>
<dbReference type="InterPro" id="IPR000215">
    <property type="entry name" value="Serpin_fam"/>
</dbReference>
<evidence type="ECO:0000313" key="6">
    <source>
        <dbReference type="Proteomes" id="UP000694866"/>
    </source>
</evidence>
<dbReference type="SMART" id="SM00093">
    <property type="entry name" value="SERPIN"/>
    <property type="match status" value="1"/>
</dbReference>